<organism evidence="2 3">
    <name type="scientific">Clostridium simiarum</name>
    <dbReference type="NCBI Taxonomy" id="2841506"/>
    <lineage>
        <taxon>Bacteria</taxon>
        <taxon>Bacillati</taxon>
        <taxon>Bacillota</taxon>
        <taxon>Clostridia</taxon>
        <taxon>Eubacteriales</taxon>
        <taxon>Clostridiaceae</taxon>
        <taxon>Clostridium</taxon>
    </lineage>
</organism>
<keyword evidence="1" id="KW-0812">Transmembrane</keyword>
<comment type="caution">
    <text evidence="2">The sequence shown here is derived from an EMBL/GenBank/DDBJ whole genome shotgun (WGS) entry which is preliminary data.</text>
</comment>
<dbReference type="EMBL" id="JAHLQL010000001">
    <property type="protein sequence ID" value="MBU5591242.1"/>
    <property type="molecule type" value="Genomic_DNA"/>
</dbReference>
<dbReference type="RefSeq" id="WP_216456253.1">
    <property type="nucleotide sequence ID" value="NZ_JAHLQL010000001.1"/>
</dbReference>
<evidence type="ECO:0000313" key="2">
    <source>
        <dbReference type="EMBL" id="MBU5591242.1"/>
    </source>
</evidence>
<evidence type="ECO:0000313" key="3">
    <source>
        <dbReference type="Proteomes" id="UP000736583"/>
    </source>
</evidence>
<protein>
    <submittedName>
        <fullName evidence="2">Uncharacterized protein</fullName>
    </submittedName>
</protein>
<keyword evidence="3" id="KW-1185">Reference proteome</keyword>
<gene>
    <name evidence="2" type="ORF">KQI89_05660</name>
</gene>
<feature type="transmembrane region" description="Helical" evidence="1">
    <location>
        <begin position="66"/>
        <end position="85"/>
    </location>
</feature>
<reference evidence="2 3" key="1">
    <citation type="submission" date="2021-06" db="EMBL/GenBank/DDBJ databases">
        <authorList>
            <person name="Sun Q."/>
            <person name="Li D."/>
        </authorList>
    </citation>
    <scope>NUCLEOTIDE SEQUENCE [LARGE SCALE GENOMIC DNA]</scope>
    <source>
        <strain evidence="2 3">MSJ-4</strain>
    </source>
</reference>
<accession>A0ABS6EYE1</accession>
<dbReference type="Proteomes" id="UP000736583">
    <property type="component" value="Unassembled WGS sequence"/>
</dbReference>
<keyword evidence="1" id="KW-0472">Membrane</keyword>
<name>A0ABS6EYE1_9CLOT</name>
<proteinExistence type="predicted"/>
<sequence>MKEMSKEDKEFLEGIWSKARYLEYLKAEEELVKENCRRLRKRRIKSFITSILISMLLGFVMEITKFNIGVLWLLSIIILSMACFYENREERIEI</sequence>
<feature type="transmembrane region" description="Helical" evidence="1">
    <location>
        <begin position="44"/>
        <end position="60"/>
    </location>
</feature>
<keyword evidence="1" id="KW-1133">Transmembrane helix</keyword>
<evidence type="ECO:0000256" key="1">
    <source>
        <dbReference type="SAM" id="Phobius"/>
    </source>
</evidence>